<protein>
    <submittedName>
        <fullName evidence="1">Uncharacterized protein</fullName>
    </submittedName>
</protein>
<dbReference type="AlphaFoldDB" id="A0AB36B2F9"/>
<dbReference type="RefSeq" id="WP_009589093.1">
    <property type="nucleotide sequence ID" value="NZ_CP065320.1"/>
</dbReference>
<accession>A0AB36B2F9</accession>
<evidence type="ECO:0000313" key="2">
    <source>
        <dbReference type="Proteomes" id="UP000604383"/>
    </source>
</evidence>
<gene>
    <name evidence="1" type="ORF">GT664_03080</name>
</gene>
<sequence length="54" mass="6138">MMTSVLWIVGIAAVFFLFVLLYALCRVSADADEQAGYMEEYSSDLDEGFDEEEF</sequence>
<comment type="caution">
    <text evidence="1">The sequence shown here is derived from an EMBL/GenBank/DDBJ whole genome shotgun (WGS) entry which is preliminary data.</text>
</comment>
<proteinExistence type="predicted"/>
<dbReference type="EMBL" id="WWTN01000003">
    <property type="protein sequence ID" value="MZH54764.1"/>
    <property type="molecule type" value="Genomic_DNA"/>
</dbReference>
<dbReference type="Proteomes" id="UP000604383">
    <property type="component" value="Unassembled WGS sequence"/>
</dbReference>
<organism evidence="1 2">
    <name type="scientific">Clostridium innocuum</name>
    <dbReference type="NCBI Taxonomy" id="1522"/>
    <lineage>
        <taxon>Bacteria</taxon>
        <taxon>Bacillati</taxon>
        <taxon>Bacillota</taxon>
        <taxon>Clostridia</taxon>
        <taxon>Eubacteriales</taxon>
        <taxon>Clostridiaceae</taxon>
        <taxon>Clostridium</taxon>
    </lineage>
</organism>
<reference evidence="1" key="1">
    <citation type="journal article" date="2019" name="Nat. Med.">
        <title>A library of human gut bacterial isolates paired with longitudinal multiomics data enables mechanistic microbiome research.</title>
        <authorList>
            <person name="Poyet M."/>
            <person name="Groussin M."/>
            <person name="Gibbons S.M."/>
            <person name="Avila-Pacheco J."/>
            <person name="Jiang X."/>
            <person name="Kearney S.M."/>
            <person name="Perrotta A.R."/>
            <person name="Berdy B."/>
            <person name="Zhao S."/>
            <person name="Lieberman T.D."/>
            <person name="Swanson P.K."/>
            <person name="Smith M."/>
            <person name="Roesemann S."/>
            <person name="Alexander J.E."/>
            <person name="Rich S.A."/>
            <person name="Livny J."/>
            <person name="Vlamakis H."/>
            <person name="Clish C."/>
            <person name="Bullock K."/>
            <person name="Deik A."/>
            <person name="Scott J."/>
            <person name="Pierce K.A."/>
            <person name="Xavier R.J."/>
            <person name="Alm E.J."/>
        </authorList>
    </citation>
    <scope>NUCLEOTIDE SEQUENCE</scope>
    <source>
        <strain evidence="1">BIOML-A12</strain>
    </source>
</reference>
<evidence type="ECO:0000313" key="1">
    <source>
        <dbReference type="EMBL" id="MZH54764.1"/>
    </source>
</evidence>
<name>A0AB36B2F9_CLOIN</name>